<keyword evidence="2" id="KW-1185">Reference proteome</keyword>
<proteinExistence type="predicted"/>
<dbReference type="RefSeq" id="WP_156611556.1">
    <property type="nucleotide sequence ID" value="NZ_WPCU01000010.1"/>
</dbReference>
<dbReference type="EMBL" id="WPCU01000010">
    <property type="protein sequence ID" value="MVA77377.1"/>
    <property type="molecule type" value="Genomic_DNA"/>
</dbReference>
<protein>
    <submittedName>
        <fullName evidence="1">Uncharacterized protein</fullName>
    </submittedName>
</protein>
<gene>
    <name evidence="1" type="ORF">GC722_15300</name>
</gene>
<evidence type="ECO:0000313" key="1">
    <source>
        <dbReference type="EMBL" id="MVA77377.1"/>
    </source>
</evidence>
<evidence type="ECO:0000313" key="2">
    <source>
        <dbReference type="Proteomes" id="UP000435304"/>
    </source>
</evidence>
<sequence>MDGSTGGWHWSPGFAPGRPDAAAAYRQAGFATRFPTQAEAEAWLGEAWPELADLGVVEVTLVEGDRVVYGPMSLSG</sequence>
<name>A0A6A9UZN0_9ACTN</name>
<comment type="caution">
    <text evidence="1">The sequence shown here is derived from an EMBL/GenBank/DDBJ whole genome shotgun (WGS) entry which is preliminary data.</text>
</comment>
<dbReference type="Proteomes" id="UP000435304">
    <property type="component" value="Unassembled WGS sequence"/>
</dbReference>
<organism evidence="1 2">
    <name type="scientific">Auraticoccus cholistanensis</name>
    <dbReference type="NCBI Taxonomy" id="2656650"/>
    <lineage>
        <taxon>Bacteria</taxon>
        <taxon>Bacillati</taxon>
        <taxon>Actinomycetota</taxon>
        <taxon>Actinomycetes</taxon>
        <taxon>Propionibacteriales</taxon>
        <taxon>Propionibacteriaceae</taxon>
        <taxon>Auraticoccus</taxon>
    </lineage>
</organism>
<reference evidence="1 2" key="1">
    <citation type="submission" date="2019-12" db="EMBL/GenBank/DDBJ databases">
        <title>Auraticoccus cholistani sp. nov., an actinomycete isolated from soil of Cholistan desert.</title>
        <authorList>
            <person name="Cheema M.T."/>
        </authorList>
    </citation>
    <scope>NUCLEOTIDE SEQUENCE [LARGE SCALE GENOMIC DNA]</scope>
    <source>
        <strain evidence="1 2">F435</strain>
    </source>
</reference>
<dbReference type="AlphaFoldDB" id="A0A6A9UZN0"/>
<accession>A0A6A9UZN0</accession>